<evidence type="ECO:0000256" key="4">
    <source>
        <dbReference type="ARBA" id="ARBA00022864"/>
    </source>
</evidence>
<keyword evidence="3" id="KW-0203">Cytokinin biosynthesis</keyword>
<dbReference type="PANTHER" id="PTHR33347:SF31">
    <property type="entry name" value="PROTEIN SOB FIVE-LIKE 1"/>
    <property type="match status" value="1"/>
</dbReference>
<name>A0A6I9SE77_ELAGV</name>
<keyword evidence="5" id="KW-0539">Nucleus</keyword>
<evidence type="ECO:0000256" key="3">
    <source>
        <dbReference type="ARBA" id="ARBA00022712"/>
    </source>
</evidence>
<dbReference type="RefSeq" id="XP_010942235.1">
    <property type="nucleotide sequence ID" value="XM_010943933.2"/>
</dbReference>
<comment type="subcellular location">
    <subcellularLocation>
        <location evidence="1">Cytoplasm</location>
    </subcellularLocation>
</comment>
<keyword evidence="2" id="KW-0963">Cytoplasm</keyword>
<feature type="compositionally biased region" description="Basic and acidic residues" evidence="7">
    <location>
        <begin position="30"/>
        <end position="41"/>
    </location>
</feature>
<feature type="region of interest" description="Disordered" evidence="7">
    <location>
        <begin position="21"/>
        <end position="118"/>
    </location>
</feature>
<evidence type="ECO:0000256" key="1">
    <source>
        <dbReference type="ARBA" id="ARBA00004496"/>
    </source>
</evidence>
<dbReference type="InterPro" id="IPR044670">
    <property type="entry name" value="SOFL"/>
</dbReference>
<dbReference type="GeneID" id="105060285"/>
<dbReference type="GO" id="GO:0005737">
    <property type="term" value="C:cytoplasm"/>
    <property type="evidence" value="ECO:0007669"/>
    <property type="project" value="UniProtKB-SubCell"/>
</dbReference>
<dbReference type="FunCoup" id="A0A6I9SE77">
    <property type="interactions" value="2603"/>
</dbReference>
<keyword evidence="8" id="KW-1185">Reference proteome</keyword>
<evidence type="ECO:0000313" key="9">
    <source>
        <dbReference type="RefSeq" id="XP_010942235.1"/>
    </source>
</evidence>
<evidence type="ECO:0000256" key="7">
    <source>
        <dbReference type="SAM" id="MobiDB-lite"/>
    </source>
</evidence>
<dbReference type="OrthoDB" id="1738616at2759"/>
<sequence>MESSSLIREAEECSSCESGWTMYLSSPMHDGGDSDTEVKSTDEEEDHDNDHNSNKSNGSNEDDEDNDSMASDASTGPIQHRHGDTKCDRSSVMGLPNNDDDDNELENDERNQQSSYSYNKVCGVNKMRNGGRIAVSHREDDAALFHTSSKMRNLTINTDDN</sequence>
<proteinExistence type="inferred from homology"/>
<evidence type="ECO:0000256" key="6">
    <source>
        <dbReference type="ARBA" id="ARBA00024199"/>
    </source>
</evidence>
<feature type="compositionally biased region" description="Acidic residues" evidence="7">
    <location>
        <begin position="98"/>
        <end position="107"/>
    </location>
</feature>
<dbReference type="AlphaFoldDB" id="A0A6I9SE77"/>
<comment type="similarity">
    <text evidence="6">Belongs to the SOFL plant protein family.</text>
</comment>
<keyword evidence="9" id="KW-0675">Receptor</keyword>
<dbReference type="Proteomes" id="UP000504607">
    <property type="component" value="Unplaced"/>
</dbReference>
<evidence type="ECO:0000256" key="5">
    <source>
        <dbReference type="ARBA" id="ARBA00023242"/>
    </source>
</evidence>
<dbReference type="KEGG" id="egu:105060285"/>
<gene>
    <name evidence="9" type="primary">LOC105060285</name>
</gene>
<evidence type="ECO:0000313" key="8">
    <source>
        <dbReference type="Proteomes" id="UP000504607"/>
    </source>
</evidence>
<evidence type="ECO:0000256" key="2">
    <source>
        <dbReference type="ARBA" id="ARBA00022490"/>
    </source>
</evidence>
<dbReference type="InParanoid" id="A0A6I9SE77"/>
<reference evidence="9" key="1">
    <citation type="submission" date="2025-08" db="UniProtKB">
        <authorList>
            <consortium name="RefSeq"/>
        </authorList>
    </citation>
    <scope>IDENTIFICATION</scope>
</reference>
<protein>
    <submittedName>
        <fullName evidence="9">TNF receptor-associated factor family protein DDB_G0272829 isoform X1</fullName>
    </submittedName>
</protein>
<dbReference type="GO" id="GO:0009736">
    <property type="term" value="P:cytokinin-activated signaling pathway"/>
    <property type="evidence" value="ECO:0007669"/>
    <property type="project" value="UniProtKB-KW"/>
</dbReference>
<dbReference type="GO" id="GO:0009691">
    <property type="term" value="P:cytokinin biosynthetic process"/>
    <property type="evidence" value="ECO:0007669"/>
    <property type="project" value="UniProtKB-KW"/>
</dbReference>
<dbReference type="PANTHER" id="PTHR33347">
    <property type="entry name" value="OSJNBA0091C07.3 PROTEIN"/>
    <property type="match status" value="1"/>
</dbReference>
<accession>A0A6I9SE77</accession>
<dbReference type="RefSeq" id="XP_073103474.1">
    <property type="nucleotide sequence ID" value="XM_073247373.1"/>
</dbReference>
<keyword evidence="4" id="KW-0932">Cytokinin signaling pathway</keyword>
<organism evidence="8 9">
    <name type="scientific">Elaeis guineensis var. tenera</name>
    <name type="common">Oil palm</name>
    <dbReference type="NCBI Taxonomy" id="51953"/>
    <lineage>
        <taxon>Eukaryota</taxon>
        <taxon>Viridiplantae</taxon>
        <taxon>Streptophyta</taxon>
        <taxon>Embryophyta</taxon>
        <taxon>Tracheophyta</taxon>
        <taxon>Spermatophyta</taxon>
        <taxon>Magnoliopsida</taxon>
        <taxon>Liliopsida</taxon>
        <taxon>Arecaceae</taxon>
        <taxon>Arecoideae</taxon>
        <taxon>Cocoseae</taxon>
        <taxon>Elaeidinae</taxon>
        <taxon>Elaeis</taxon>
    </lineage>
</organism>